<reference evidence="1" key="1">
    <citation type="journal article" date="2019" name="bioRxiv">
        <title>The Genome of the Zebra Mussel, Dreissena polymorpha: A Resource for Invasive Species Research.</title>
        <authorList>
            <person name="McCartney M.A."/>
            <person name="Auch B."/>
            <person name="Kono T."/>
            <person name="Mallez S."/>
            <person name="Zhang Y."/>
            <person name="Obille A."/>
            <person name="Becker A."/>
            <person name="Abrahante J.E."/>
            <person name="Garbe J."/>
            <person name="Badalamenti J.P."/>
            <person name="Herman A."/>
            <person name="Mangelson H."/>
            <person name="Liachko I."/>
            <person name="Sullivan S."/>
            <person name="Sone E.D."/>
            <person name="Koren S."/>
            <person name="Silverstein K.A.T."/>
            <person name="Beckman K.B."/>
            <person name="Gohl D.M."/>
        </authorList>
    </citation>
    <scope>NUCLEOTIDE SEQUENCE</scope>
    <source>
        <strain evidence="1">Duluth1</strain>
        <tissue evidence="1">Whole animal</tissue>
    </source>
</reference>
<keyword evidence="2" id="KW-1185">Reference proteome</keyword>
<proteinExistence type="predicted"/>
<dbReference type="EMBL" id="JAIWYP010000004">
    <property type="protein sequence ID" value="KAH3837059.1"/>
    <property type="molecule type" value="Genomic_DNA"/>
</dbReference>
<protein>
    <submittedName>
        <fullName evidence="1">Uncharacterized protein</fullName>
    </submittedName>
</protein>
<dbReference type="AlphaFoldDB" id="A0A9D4QN39"/>
<organism evidence="1 2">
    <name type="scientific">Dreissena polymorpha</name>
    <name type="common">Zebra mussel</name>
    <name type="synonym">Mytilus polymorpha</name>
    <dbReference type="NCBI Taxonomy" id="45954"/>
    <lineage>
        <taxon>Eukaryota</taxon>
        <taxon>Metazoa</taxon>
        <taxon>Spiralia</taxon>
        <taxon>Lophotrochozoa</taxon>
        <taxon>Mollusca</taxon>
        <taxon>Bivalvia</taxon>
        <taxon>Autobranchia</taxon>
        <taxon>Heteroconchia</taxon>
        <taxon>Euheterodonta</taxon>
        <taxon>Imparidentia</taxon>
        <taxon>Neoheterodontei</taxon>
        <taxon>Myida</taxon>
        <taxon>Dreissenoidea</taxon>
        <taxon>Dreissenidae</taxon>
        <taxon>Dreissena</taxon>
    </lineage>
</organism>
<evidence type="ECO:0000313" key="2">
    <source>
        <dbReference type="Proteomes" id="UP000828390"/>
    </source>
</evidence>
<comment type="caution">
    <text evidence="1">The sequence shown here is derived from an EMBL/GenBank/DDBJ whole genome shotgun (WGS) entry which is preliminary data.</text>
</comment>
<name>A0A9D4QN39_DREPO</name>
<sequence>MLRPRIMRLHRYIDHDWQMTPIDFQVTRYIDHDWQMTPIDFQVTSIRIRIRIRIRILKELELADEEFKGYFRLNKQQFGYFLSLVEEFISKKSVTRQTIGAKQRLAICLR</sequence>
<reference evidence="1" key="2">
    <citation type="submission" date="2020-11" db="EMBL/GenBank/DDBJ databases">
        <authorList>
            <person name="McCartney M.A."/>
            <person name="Auch B."/>
            <person name="Kono T."/>
            <person name="Mallez S."/>
            <person name="Becker A."/>
            <person name="Gohl D.M."/>
            <person name="Silverstein K.A.T."/>
            <person name="Koren S."/>
            <person name="Bechman K.B."/>
            <person name="Herman A."/>
            <person name="Abrahante J.E."/>
            <person name="Garbe J."/>
        </authorList>
    </citation>
    <scope>NUCLEOTIDE SEQUENCE</scope>
    <source>
        <strain evidence="1">Duluth1</strain>
        <tissue evidence="1">Whole animal</tissue>
    </source>
</reference>
<dbReference type="Proteomes" id="UP000828390">
    <property type="component" value="Unassembled WGS sequence"/>
</dbReference>
<evidence type="ECO:0000313" key="1">
    <source>
        <dbReference type="EMBL" id="KAH3837059.1"/>
    </source>
</evidence>
<accession>A0A9D4QN39</accession>
<gene>
    <name evidence="1" type="ORF">DPMN_110437</name>
</gene>